<reference evidence="2 3" key="1">
    <citation type="submission" date="2016-11" db="EMBL/GenBank/DDBJ databases">
        <authorList>
            <person name="Jaros S."/>
            <person name="Januszkiewicz K."/>
            <person name="Wedrychowicz H."/>
        </authorList>
    </citation>
    <scope>NUCLEOTIDE SEQUENCE [LARGE SCALE GENOMIC DNA]</scope>
    <source>
        <strain evidence="2 3">CGMCC 1.10681</strain>
    </source>
</reference>
<dbReference type="InterPro" id="IPR036291">
    <property type="entry name" value="NAD(P)-bd_dom_sf"/>
</dbReference>
<name>A0A1M7MZH6_9BACI</name>
<sequence>MNKILVTGVDGFIGSHLTETIVKQGYQVKAFI</sequence>
<feature type="domain" description="NAD(P)-binding" evidence="1">
    <location>
        <begin position="5"/>
        <end position="31"/>
    </location>
</feature>
<accession>A0A1M7MZH6</accession>
<organism evidence="2 3">
    <name type="scientific">Gracilibacillus kekensis</name>
    <dbReference type="NCBI Taxonomy" id="1027249"/>
    <lineage>
        <taxon>Bacteria</taxon>
        <taxon>Bacillati</taxon>
        <taxon>Bacillota</taxon>
        <taxon>Bacilli</taxon>
        <taxon>Bacillales</taxon>
        <taxon>Bacillaceae</taxon>
        <taxon>Gracilibacillus</taxon>
    </lineage>
</organism>
<evidence type="ECO:0000313" key="3">
    <source>
        <dbReference type="Proteomes" id="UP000184184"/>
    </source>
</evidence>
<dbReference type="SUPFAM" id="SSF51735">
    <property type="entry name" value="NAD(P)-binding Rossmann-fold domains"/>
    <property type="match status" value="1"/>
</dbReference>
<protein>
    <submittedName>
        <fullName evidence="2">dTDP-glucose 4,6-dehydratase</fullName>
    </submittedName>
</protein>
<dbReference type="AlphaFoldDB" id="A0A1M7MZH6"/>
<dbReference type="EMBL" id="FRCZ01000002">
    <property type="protein sequence ID" value="SHM96591.1"/>
    <property type="molecule type" value="Genomic_DNA"/>
</dbReference>
<dbReference type="Proteomes" id="UP000184184">
    <property type="component" value="Unassembled WGS sequence"/>
</dbReference>
<gene>
    <name evidence="2" type="ORF">SAMN05216179_1446</name>
</gene>
<evidence type="ECO:0000313" key="2">
    <source>
        <dbReference type="EMBL" id="SHM96591.1"/>
    </source>
</evidence>
<evidence type="ECO:0000259" key="1">
    <source>
        <dbReference type="Pfam" id="PF16363"/>
    </source>
</evidence>
<dbReference type="InterPro" id="IPR016040">
    <property type="entry name" value="NAD(P)-bd_dom"/>
</dbReference>
<keyword evidence="3" id="KW-1185">Reference proteome</keyword>
<dbReference type="Pfam" id="PF16363">
    <property type="entry name" value="GDP_Man_Dehyd"/>
    <property type="match status" value="1"/>
</dbReference>
<proteinExistence type="predicted"/>
<dbReference type="STRING" id="1027249.SAMN05216179_1446"/>
<dbReference type="Gene3D" id="3.40.50.720">
    <property type="entry name" value="NAD(P)-binding Rossmann-like Domain"/>
    <property type="match status" value="1"/>
</dbReference>